<feature type="compositionally biased region" description="Basic and acidic residues" evidence="10">
    <location>
        <begin position="1052"/>
        <end position="1063"/>
    </location>
</feature>
<comment type="caution">
    <text evidence="12">The sequence shown here is derived from an EMBL/GenBank/DDBJ whole genome shotgun (WGS) entry which is preliminary data.</text>
</comment>
<feature type="region of interest" description="Disordered" evidence="10">
    <location>
        <begin position="693"/>
        <end position="715"/>
    </location>
</feature>
<dbReference type="InterPro" id="IPR006311">
    <property type="entry name" value="TAT_signal"/>
</dbReference>
<feature type="region of interest" description="Disordered" evidence="10">
    <location>
        <begin position="1040"/>
        <end position="1063"/>
    </location>
</feature>
<evidence type="ECO:0000313" key="12">
    <source>
        <dbReference type="EMBL" id="MXR20642.1"/>
    </source>
</evidence>
<keyword evidence="5" id="KW-0479">Metal-binding</keyword>
<evidence type="ECO:0000256" key="3">
    <source>
        <dbReference type="ARBA" id="ARBA00010312"/>
    </source>
</evidence>
<dbReference type="NCBIfam" id="TIGR01409">
    <property type="entry name" value="TAT_signal_seq"/>
    <property type="match status" value="1"/>
</dbReference>
<sequence>MSTEPVSLDLDRRSFMKASALAGGLALGGGITGQSLAQDGETDGTGISGDDSRLTKTVCNFCAVGCGFRGEREGNAFVGQEPWHENPINNGSVCSKGAAIYGSEHSDRRLKHPMRKEDGEWKKITWNEAYDHITEEIERIWDEYSRESVMLLGSAHHCNEEAYASRKLASFMGTNNIDHQARICHSTTVAGLANTWGYGAMTNTINDYRNFDLNVIIGQNPAEAHPIAMQHILEGQARGGEIISIDPRYTKTSAHADHFYRLRPGTDVALMMGVIRYMREQGELDDDMLEQRVQGWPDVDDDLDQYDLETVADITWIDEDQIREIGDLIIENKPSVQIEWAMGGTQHNNGTQNIRSYALTSLASGSAARSGGGLQVMRGHANVQGATDLAVASHILPGYYGVSSPGSWRYWADVWDTSPFTSGSTSFEDMYDRFDLMPEDLYTRQSTAEGEIDETFPNDRSMMFQNGLTVARWFEAALGEQDRLLESPIYQPDPVKAAFFWGHSSNSISEMPRMRQAMEELDLLVVVDLFPSLAAALPDRDDGVILLPAASQYEHWRSLTNSHRAVQWSEPVRPPSHEAKPDLQIMQELADRLGFGEHFDWGSGPEIHNGKSSYEEVLREINLGVRIIGYQMSPERLQQHREYDYAFSMEDTKCHDSSLPVSGDYWSLPWPCWGDGHPGTPILWRDDVDPREGGQDFRSRWGTQAPTPSEWADMDTDKDYPLQVTYDQGGEEALNMLRTQYTPDWYDGPIEGVPQYPGFATALPEDPSNPSELSLPFEYALREDRSPADAAQELNQRDEFDFDMSFWGEYDTRQPDPPTGRGRARAVAWNFLDTVPVHREPIESPNPGMVEDWPANGQQLNFYRLDQNNRDVQEGAMDRIQGAEGINTILTTGRQVEHQGGGSETRSNIFLADLQPHMYAEIHPDLAEELGVDGGDLVTVETTNRGSVLVKARVTHRPNDQETFLPYHWGGVFQGEDLFDEYPDGLEPFATGDSANSITSPGYDVETQMQETKAAMVRVRKATQDVVDDLNMDVDLSSFSFPQDDAGIGQQKDFDVREDKPVQ</sequence>
<reference evidence="12 13" key="1">
    <citation type="submission" date="2019-12" db="EMBL/GenBank/DDBJ databases">
        <title>Isolation and characterization of three novel carbon monoxide-oxidizing members of Halobacteria from salione crusts and soils.</title>
        <authorList>
            <person name="Myers M.R."/>
            <person name="King G.M."/>
        </authorList>
    </citation>
    <scope>NUCLEOTIDE SEQUENCE [LARGE SCALE GENOMIC DNA]</scope>
    <source>
        <strain evidence="12 13">PCN9</strain>
    </source>
</reference>
<proteinExistence type="inferred from homology"/>
<dbReference type="GO" id="GO:0051539">
    <property type="term" value="F:4 iron, 4 sulfur cluster binding"/>
    <property type="evidence" value="ECO:0007669"/>
    <property type="project" value="UniProtKB-KW"/>
</dbReference>
<keyword evidence="6" id="KW-0732">Signal</keyword>
<dbReference type="InterPro" id="IPR006657">
    <property type="entry name" value="MoPterin_dinucl-bd_dom"/>
</dbReference>
<dbReference type="InterPro" id="IPR006656">
    <property type="entry name" value="Mopterin_OxRdtase"/>
</dbReference>
<evidence type="ECO:0000256" key="6">
    <source>
        <dbReference type="ARBA" id="ARBA00022729"/>
    </source>
</evidence>
<evidence type="ECO:0000256" key="1">
    <source>
        <dbReference type="ARBA" id="ARBA00001966"/>
    </source>
</evidence>
<dbReference type="GO" id="GO:0043546">
    <property type="term" value="F:molybdopterin cofactor binding"/>
    <property type="evidence" value="ECO:0007669"/>
    <property type="project" value="InterPro"/>
</dbReference>
<dbReference type="CDD" id="cd02792">
    <property type="entry name" value="MopB_CT_Formate-Dh-Na-like"/>
    <property type="match status" value="1"/>
</dbReference>
<dbReference type="SUPFAM" id="SSF53706">
    <property type="entry name" value="Formate dehydrogenase/DMSO reductase, domains 1-3"/>
    <property type="match status" value="1"/>
</dbReference>
<evidence type="ECO:0000259" key="11">
    <source>
        <dbReference type="PROSITE" id="PS51669"/>
    </source>
</evidence>
<dbReference type="Gene3D" id="2.40.40.20">
    <property type="match status" value="1"/>
</dbReference>
<feature type="domain" description="4Fe-4S Mo/W bis-MGD-type" evidence="11">
    <location>
        <begin position="52"/>
        <end position="108"/>
    </location>
</feature>
<dbReference type="Gene3D" id="3.30.200.210">
    <property type="match status" value="1"/>
</dbReference>
<dbReference type="GO" id="GO:0009055">
    <property type="term" value="F:electron transfer activity"/>
    <property type="evidence" value="ECO:0007669"/>
    <property type="project" value="TreeGrafter"/>
</dbReference>
<keyword evidence="4" id="KW-0004">4Fe-4S</keyword>
<dbReference type="AlphaFoldDB" id="A0A6B0SNT1"/>
<gene>
    <name evidence="12" type="ORF">GRX66_08470</name>
</gene>
<keyword evidence="13" id="KW-1185">Reference proteome</keyword>
<dbReference type="Gene3D" id="3.40.228.10">
    <property type="entry name" value="Dimethylsulfoxide Reductase, domain 2"/>
    <property type="match status" value="1"/>
</dbReference>
<dbReference type="PANTHER" id="PTHR43598:SF1">
    <property type="entry name" value="FORMATE DEHYDROGENASE-O MAJOR SUBUNIT"/>
    <property type="match status" value="1"/>
</dbReference>
<dbReference type="SUPFAM" id="SSF50692">
    <property type="entry name" value="ADC-like"/>
    <property type="match status" value="1"/>
</dbReference>
<dbReference type="InterPro" id="IPR006963">
    <property type="entry name" value="Mopterin_OxRdtase_4Fe-4S_dom"/>
</dbReference>
<dbReference type="Pfam" id="PF01568">
    <property type="entry name" value="Molydop_binding"/>
    <property type="match status" value="1"/>
</dbReference>
<dbReference type="GO" id="GO:0030151">
    <property type="term" value="F:molybdenum ion binding"/>
    <property type="evidence" value="ECO:0007669"/>
    <property type="project" value="TreeGrafter"/>
</dbReference>
<keyword evidence="8" id="KW-0408">Iron</keyword>
<evidence type="ECO:0000256" key="7">
    <source>
        <dbReference type="ARBA" id="ARBA00023002"/>
    </source>
</evidence>
<evidence type="ECO:0000256" key="8">
    <source>
        <dbReference type="ARBA" id="ARBA00023004"/>
    </source>
</evidence>
<dbReference type="PROSITE" id="PS51318">
    <property type="entry name" value="TAT"/>
    <property type="match status" value="1"/>
</dbReference>
<dbReference type="RefSeq" id="WP_159526177.1">
    <property type="nucleotide sequence ID" value="NZ_WUUU01000053.1"/>
</dbReference>
<evidence type="ECO:0000256" key="2">
    <source>
        <dbReference type="ARBA" id="ARBA00004196"/>
    </source>
</evidence>
<dbReference type="Pfam" id="PF04879">
    <property type="entry name" value="Molybdop_Fe4S4"/>
    <property type="match status" value="1"/>
</dbReference>
<keyword evidence="7" id="KW-0560">Oxidoreductase</keyword>
<dbReference type="PROSITE" id="PS51669">
    <property type="entry name" value="4FE4S_MOW_BIS_MGD"/>
    <property type="match status" value="1"/>
</dbReference>
<dbReference type="Gene3D" id="3.40.50.740">
    <property type="match status" value="1"/>
</dbReference>
<dbReference type="GO" id="GO:0009061">
    <property type="term" value="P:anaerobic respiration"/>
    <property type="evidence" value="ECO:0007669"/>
    <property type="project" value="TreeGrafter"/>
</dbReference>
<organism evidence="12 13">
    <name type="scientific">Halobacterium bonnevillei</name>
    <dbReference type="NCBI Taxonomy" id="2692200"/>
    <lineage>
        <taxon>Archaea</taxon>
        <taxon>Methanobacteriati</taxon>
        <taxon>Methanobacteriota</taxon>
        <taxon>Stenosarchaea group</taxon>
        <taxon>Halobacteria</taxon>
        <taxon>Halobacteriales</taxon>
        <taxon>Halobacteriaceae</taxon>
        <taxon>Halobacterium</taxon>
    </lineage>
</organism>
<comment type="similarity">
    <text evidence="3">Belongs to the prokaryotic molybdopterin-containing oxidoreductase family.</text>
</comment>
<dbReference type="Pfam" id="PF00384">
    <property type="entry name" value="Molybdopterin"/>
    <property type="match status" value="1"/>
</dbReference>
<evidence type="ECO:0000313" key="13">
    <source>
        <dbReference type="Proteomes" id="UP000471521"/>
    </source>
</evidence>
<name>A0A6B0SNT1_9EURY</name>
<dbReference type="Proteomes" id="UP000471521">
    <property type="component" value="Unassembled WGS sequence"/>
</dbReference>
<accession>A0A6B0SNT1</accession>
<dbReference type="EMBL" id="WUUU01000053">
    <property type="protein sequence ID" value="MXR20642.1"/>
    <property type="molecule type" value="Genomic_DNA"/>
</dbReference>
<comment type="subcellular location">
    <subcellularLocation>
        <location evidence="2">Cell envelope</location>
    </subcellularLocation>
</comment>
<evidence type="ECO:0000256" key="4">
    <source>
        <dbReference type="ARBA" id="ARBA00022485"/>
    </source>
</evidence>
<dbReference type="SMART" id="SM00926">
    <property type="entry name" value="Molybdop_Fe4S4"/>
    <property type="match status" value="1"/>
</dbReference>
<dbReference type="OrthoDB" id="23466at2157"/>
<dbReference type="GO" id="GO:0016491">
    <property type="term" value="F:oxidoreductase activity"/>
    <property type="evidence" value="ECO:0007669"/>
    <property type="project" value="UniProtKB-KW"/>
</dbReference>
<dbReference type="InterPro" id="IPR019546">
    <property type="entry name" value="TAT_signal_bac_arc"/>
</dbReference>
<evidence type="ECO:0000256" key="5">
    <source>
        <dbReference type="ARBA" id="ARBA00022723"/>
    </source>
</evidence>
<comment type="cofactor">
    <cofactor evidence="1">
        <name>[4Fe-4S] cluster</name>
        <dbReference type="ChEBI" id="CHEBI:49883"/>
    </cofactor>
</comment>
<keyword evidence="9" id="KW-0411">Iron-sulfur</keyword>
<evidence type="ECO:0000256" key="9">
    <source>
        <dbReference type="ARBA" id="ARBA00023014"/>
    </source>
</evidence>
<dbReference type="InterPro" id="IPR009010">
    <property type="entry name" value="Asp_de-COase-like_dom_sf"/>
</dbReference>
<dbReference type="PANTHER" id="PTHR43598">
    <property type="entry name" value="TUNGSTEN-CONTAINING FORMYLMETHANOFURAN DEHYDROGENASE 2 SUBUNIT B"/>
    <property type="match status" value="1"/>
</dbReference>
<evidence type="ECO:0000256" key="10">
    <source>
        <dbReference type="SAM" id="MobiDB-lite"/>
    </source>
</evidence>
<protein>
    <submittedName>
        <fullName evidence="12">Molybdopterin-dependent oxidoreductase</fullName>
    </submittedName>
</protein>